<gene>
    <name evidence="1" type="ORF">LNN31_14335</name>
</gene>
<reference evidence="1" key="1">
    <citation type="submission" date="2021-11" db="EMBL/GenBank/DDBJ databases">
        <title>Isoprene-degrading acetogen.</title>
        <authorList>
            <person name="Yang Y."/>
            <person name="Jin H."/>
            <person name="Yan J."/>
        </authorList>
    </citation>
    <scope>NUCLEOTIDE SEQUENCE</scope>
    <source>
        <strain evidence="1">Berkeley</strain>
    </source>
</reference>
<proteinExistence type="predicted"/>
<evidence type="ECO:0000313" key="2">
    <source>
        <dbReference type="Proteomes" id="UP001163550"/>
    </source>
</evidence>
<accession>A0ABY6HC61</accession>
<dbReference type="EMBL" id="CP087994">
    <property type="protein sequence ID" value="UYO61952.1"/>
    <property type="molecule type" value="Genomic_DNA"/>
</dbReference>
<dbReference type="GO" id="GO:0016740">
    <property type="term" value="F:transferase activity"/>
    <property type="evidence" value="ECO:0007669"/>
    <property type="project" value="UniProtKB-KW"/>
</dbReference>
<dbReference type="Proteomes" id="UP001163550">
    <property type="component" value="Chromosome"/>
</dbReference>
<protein>
    <submittedName>
        <fullName evidence="1">Nucleotidyl transferase AbiEii/AbiGii toxin family protein</fullName>
    </submittedName>
</protein>
<keyword evidence="1" id="KW-0808">Transferase</keyword>
<dbReference type="RefSeq" id="WP_228882654.1">
    <property type="nucleotide sequence ID" value="NZ_CABIIK010000050.1"/>
</dbReference>
<dbReference type="Pfam" id="PF08843">
    <property type="entry name" value="AbiEii"/>
    <property type="match status" value="1"/>
</dbReference>
<evidence type="ECO:0000313" key="1">
    <source>
        <dbReference type="EMBL" id="UYO61952.1"/>
    </source>
</evidence>
<keyword evidence="2" id="KW-1185">Reference proteome</keyword>
<organism evidence="1 2">
    <name type="scientific">Acetobacterium wieringae</name>
    <dbReference type="NCBI Taxonomy" id="52694"/>
    <lineage>
        <taxon>Bacteria</taxon>
        <taxon>Bacillati</taxon>
        <taxon>Bacillota</taxon>
        <taxon>Clostridia</taxon>
        <taxon>Eubacteriales</taxon>
        <taxon>Eubacteriaceae</taxon>
        <taxon>Acetobacterium</taxon>
    </lineage>
</organism>
<dbReference type="InterPro" id="IPR014942">
    <property type="entry name" value="AbiEii"/>
</dbReference>
<name>A0ABY6HC61_9FIRM</name>
<sequence>MTINSPRQLKDWINNRAKRDGVIANTLLQSFMMERLLERIAVSDYRDNFILKGGFLIAAMIGIDMRSTMDMDTTIKGISIDQPEIQKILSEITSIDLEDHVNFNIKGIKSIHDTSEYDDFRVSLEVNFFTIKVNLKIDITTGDVIIPGEVDYAYKLMFEEREISIKAYNLNTILAEKIESILVRNISNTRARDYYDLYILIKLNHSMLDRDELKVAIRKKAEERASTKYVDDYVVYLESISESQELRKIWNDYSKKYPYAENIEFNQIIETIWDLLASFTNEKKLANVSDESVSV</sequence>